<proteinExistence type="predicted"/>
<dbReference type="Gene3D" id="1.25.40.10">
    <property type="entry name" value="Tetratricopeptide repeat domain"/>
    <property type="match status" value="1"/>
</dbReference>
<name>A0ABV6NCB3_9BACI</name>
<dbReference type="PANTHER" id="PTHR37038">
    <property type="entry name" value="TRANSCRIPTIONAL REGULATOR-RELATED"/>
    <property type="match status" value="1"/>
</dbReference>
<organism evidence="3 4">
    <name type="scientific">Halalkalibacter alkalisediminis</name>
    <dbReference type="NCBI Taxonomy" id="935616"/>
    <lineage>
        <taxon>Bacteria</taxon>
        <taxon>Bacillati</taxon>
        <taxon>Bacillota</taxon>
        <taxon>Bacilli</taxon>
        <taxon>Bacillales</taxon>
        <taxon>Bacillaceae</taxon>
        <taxon>Halalkalibacter</taxon>
    </lineage>
</organism>
<dbReference type="SMART" id="SM00028">
    <property type="entry name" value="TPR"/>
    <property type="match status" value="3"/>
</dbReference>
<evidence type="ECO:0000259" key="2">
    <source>
        <dbReference type="PROSITE" id="PS50943"/>
    </source>
</evidence>
<dbReference type="EMBL" id="JBHLTR010000005">
    <property type="protein sequence ID" value="MFC0558415.1"/>
    <property type="molecule type" value="Genomic_DNA"/>
</dbReference>
<dbReference type="SMART" id="SM00530">
    <property type="entry name" value="HTH_XRE"/>
    <property type="match status" value="1"/>
</dbReference>
<accession>A0ABV6NCB3</accession>
<dbReference type="PANTHER" id="PTHR37038:SF14">
    <property type="entry name" value="TRANSCRIPTIONAL ACTIVATOR"/>
    <property type="match status" value="1"/>
</dbReference>
<evidence type="ECO:0000256" key="1">
    <source>
        <dbReference type="PROSITE-ProRule" id="PRU00339"/>
    </source>
</evidence>
<sequence length="295" mass="34112">MTTGMLTVGEKVKQLRKSLKLSQIELASGICHQSLISHIEKGRTIPTVYVLNQIAIKLGVDMTYFLNVLSTENEYYISAFKSLVQLEVRNRNYENLKKLLESEQNNPLFNSTELQLFIKWHMGICIYYLDSDPVISIKVLKDSLDESLNNKSVTMTHVEMLNSLGIIYAEINDIQSAITIFKEALNTIKKLPVLLDKSIQLKVYYNYAKVLTRNNQLRESLRICEKGINLAIKIRSLVCLGELYYQIGYNYSFMNKKANAYDFYKIAKGIFIAERNDLMVKCIREKLKEFEKSNR</sequence>
<dbReference type="InterPro" id="IPR053163">
    <property type="entry name" value="HTH-type_regulator_Rgg"/>
</dbReference>
<dbReference type="PROSITE" id="PS50943">
    <property type="entry name" value="HTH_CROC1"/>
    <property type="match status" value="1"/>
</dbReference>
<dbReference type="Proteomes" id="UP001589833">
    <property type="component" value="Unassembled WGS sequence"/>
</dbReference>
<evidence type="ECO:0000313" key="4">
    <source>
        <dbReference type="Proteomes" id="UP001589833"/>
    </source>
</evidence>
<evidence type="ECO:0000313" key="3">
    <source>
        <dbReference type="EMBL" id="MFC0558415.1"/>
    </source>
</evidence>
<reference evidence="3 4" key="1">
    <citation type="submission" date="2024-09" db="EMBL/GenBank/DDBJ databases">
        <authorList>
            <person name="Sun Q."/>
            <person name="Mori K."/>
        </authorList>
    </citation>
    <scope>NUCLEOTIDE SEQUENCE [LARGE SCALE GENOMIC DNA]</scope>
    <source>
        <strain evidence="3 4">NCAIM B.02301</strain>
    </source>
</reference>
<protein>
    <submittedName>
        <fullName evidence="3">Helix-turn-helix domain-containing protein</fullName>
    </submittedName>
</protein>
<dbReference type="InterPro" id="IPR010982">
    <property type="entry name" value="Lambda_DNA-bd_dom_sf"/>
</dbReference>
<dbReference type="InterPro" id="IPR041315">
    <property type="entry name" value="PlcR_TPR"/>
</dbReference>
<keyword evidence="4" id="KW-1185">Reference proteome</keyword>
<dbReference type="Pfam" id="PF01381">
    <property type="entry name" value="HTH_3"/>
    <property type="match status" value="1"/>
</dbReference>
<dbReference type="InterPro" id="IPR019734">
    <property type="entry name" value="TPR_rpt"/>
</dbReference>
<dbReference type="InterPro" id="IPR011990">
    <property type="entry name" value="TPR-like_helical_dom_sf"/>
</dbReference>
<feature type="repeat" description="TPR" evidence="1">
    <location>
        <begin position="158"/>
        <end position="191"/>
    </location>
</feature>
<dbReference type="InterPro" id="IPR001387">
    <property type="entry name" value="Cro/C1-type_HTH"/>
</dbReference>
<keyword evidence="1" id="KW-0802">TPR repeat</keyword>
<comment type="caution">
    <text evidence="3">The sequence shown here is derived from an EMBL/GenBank/DDBJ whole genome shotgun (WGS) entry which is preliminary data.</text>
</comment>
<dbReference type="PROSITE" id="PS50005">
    <property type="entry name" value="TPR"/>
    <property type="match status" value="1"/>
</dbReference>
<dbReference type="SUPFAM" id="SSF47413">
    <property type="entry name" value="lambda repressor-like DNA-binding domains"/>
    <property type="match status" value="1"/>
</dbReference>
<gene>
    <name evidence="3" type="ORF">ACFFH4_05065</name>
</gene>
<dbReference type="RefSeq" id="WP_273848211.1">
    <property type="nucleotide sequence ID" value="NZ_JAQQWT010000057.1"/>
</dbReference>
<dbReference type="SUPFAM" id="SSF48452">
    <property type="entry name" value="TPR-like"/>
    <property type="match status" value="1"/>
</dbReference>
<feature type="domain" description="HTH cro/C1-type" evidence="2">
    <location>
        <begin position="12"/>
        <end position="65"/>
    </location>
</feature>
<dbReference type="Pfam" id="PF18768">
    <property type="entry name" value="RNPP_C"/>
    <property type="match status" value="1"/>
</dbReference>
<dbReference type="CDD" id="cd00093">
    <property type="entry name" value="HTH_XRE"/>
    <property type="match status" value="1"/>
</dbReference>